<dbReference type="Pfam" id="PF24492">
    <property type="entry name" value="HEAT_ECM29"/>
    <property type="match status" value="1"/>
</dbReference>
<name>A0AA39T9X2_ACESA</name>
<evidence type="ECO:0000313" key="10">
    <source>
        <dbReference type="Proteomes" id="UP001168877"/>
    </source>
</evidence>
<reference evidence="9" key="2">
    <citation type="submission" date="2023-06" db="EMBL/GenBank/DDBJ databases">
        <authorList>
            <person name="Swenson N.G."/>
            <person name="Wegrzyn J.L."/>
            <person name="Mcevoy S.L."/>
        </authorList>
    </citation>
    <scope>NUCLEOTIDE SEQUENCE</scope>
    <source>
        <strain evidence="9">NS2018</strain>
        <tissue evidence="9">Leaf</tissue>
    </source>
</reference>
<dbReference type="EMBL" id="JAUESC010000002">
    <property type="protein sequence ID" value="KAK0605614.1"/>
    <property type="molecule type" value="Genomic_DNA"/>
</dbReference>
<dbReference type="GO" id="GO:0060090">
    <property type="term" value="F:molecular adaptor activity"/>
    <property type="evidence" value="ECO:0007669"/>
    <property type="project" value="InterPro"/>
</dbReference>
<dbReference type="InterPro" id="IPR055443">
    <property type="entry name" value="HEAT_ECM29"/>
</dbReference>
<feature type="domain" description="Proteasome adapter and scaffold protein ECM29 HEAT-repeat" evidence="8">
    <location>
        <begin position="1251"/>
        <end position="1410"/>
    </location>
</feature>
<dbReference type="InterPro" id="IPR024372">
    <property type="entry name" value="Ecm29_N"/>
</dbReference>
<keyword evidence="10" id="KW-1185">Reference proteome</keyword>
<dbReference type="InterPro" id="IPR055444">
    <property type="entry name" value="ARM_ECM29"/>
</dbReference>
<evidence type="ECO:0000256" key="1">
    <source>
        <dbReference type="ARBA" id="ARBA00004496"/>
    </source>
</evidence>
<dbReference type="Pfam" id="PF23702">
    <property type="entry name" value="ARM_ECM29"/>
    <property type="match status" value="1"/>
</dbReference>
<evidence type="ECO:0000256" key="3">
    <source>
        <dbReference type="ARBA" id="ARBA00022737"/>
    </source>
</evidence>
<dbReference type="GO" id="GO:0005634">
    <property type="term" value="C:nucleus"/>
    <property type="evidence" value="ECO:0007669"/>
    <property type="project" value="TreeGrafter"/>
</dbReference>
<dbReference type="GO" id="GO:0036503">
    <property type="term" value="P:ERAD pathway"/>
    <property type="evidence" value="ECO:0007669"/>
    <property type="project" value="TreeGrafter"/>
</dbReference>
<dbReference type="PANTHER" id="PTHR23346:SF19">
    <property type="entry name" value="PROTEASOME ADAPTER AND SCAFFOLD PROTEIN ECM29"/>
    <property type="match status" value="1"/>
</dbReference>
<evidence type="ECO:0000259" key="8">
    <source>
        <dbReference type="Pfam" id="PF24492"/>
    </source>
</evidence>
<dbReference type="InterPro" id="IPR011989">
    <property type="entry name" value="ARM-like"/>
</dbReference>
<dbReference type="PANTHER" id="PTHR23346">
    <property type="entry name" value="TRANSLATIONAL ACTIVATOR GCN1-RELATED"/>
    <property type="match status" value="1"/>
</dbReference>
<evidence type="ECO:0000256" key="4">
    <source>
        <dbReference type="ARBA" id="ARBA00022942"/>
    </source>
</evidence>
<dbReference type="SUPFAM" id="SSF48371">
    <property type="entry name" value="ARM repeat"/>
    <property type="match status" value="2"/>
</dbReference>
<dbReference type="Pfam" id="PF13001">
    <property type="entry name" value="ECM29_N"/>
    <property type="match status" value="1"/>
</dbReference>
<feature type="domain" description="ECM29 ARM-like repeats" evidence="7">
    <location>
        <begin position="595"/>
        <end position="719"/>
    </location>
</feature>
<sequence>MADSSSSSADAEKEELLDRMLTRLALCDDPKLESLISKLLPLTISSLSSHSTLVRDKVLEILSHVNKRVKHQPEIRLPLAELWKMYTDANAAPMVKNFCIVYIEMAFDHAQLKEKEAMAPMILESIPILTQQHREIILRIAARVIGECHATGIDDEVAVKYQLISDLRAIDLFVEFCLHTILYQVPSQGGGSPPGLSIAQANRVTGKHPLKNDVIVRIKLGILNVIEAMKLDPELVYPLYISASVDCQEPVVKRGEELMKKKASGANLDDPILINRLFFLFNGTSSMENVAPESKVNPGNAALKAKLMSIFCRSISAANNFPATLQCIFGCMYGTGTTSRLKQLGMEFTVWVFKHAKVDQLKLMGPVILNGILKLLDGYLYLESDAIARETKTFSYQAIGLLAQRLPQLFRDKIEIAVRLFDALKVEAPSLRLIVQEATNSLASAYMGAPATVLMDLEKLLLKNTQAEQSEVRFCAVRWATSLFDLEHCPSRFICMLGAADTRLDIREMALEGLFLVKDEGRTISQNIDLKYPKLGSMLEFINKQQPKLVDATEMTERKLLFPSQMYMAMIKFLLKCFEYEFEENNALGRSSESLSSVETMCLLLEQAMAIEGSIELHATASKALITIGSHLPEMIASHYALKVSWLKQLLNHVDLDTRESVARLLGMASSALSSTTSSALIDELVSAISGTHKLRFEAHHGALCAIGFVAADSMSRTPAIPETLFQNTLKCLVNVVNSETATLASVSMQALGHIGLRVPLPPLANDSGSVDILEGLHERLKKLLSGDDNKAIQKIVVSLGHMCAKETSSSHLNIALNLIFSLYRCKVEDILFAAGEALSFMWGGVPVTADVILKTNYTSLSMTSNFLMGDTTLSWSKNNANGESEANGDDRIMVRDVITRKLFDDLLYSSRKEERCAGIVWLLSLTMYCGHHPTIQQMLPEIQEAFSHLLGEQNELTQELASQGMSIVYELGDVGMKKNLVDALVTTLTGSGKRKRATKLVEDSEVFQEGAIGESLSGGKLSTYKELCSLANEMGQPDLIYKFMDLANYQASLHSKRGAAFGFSKIAKQAGDALQPHLRLLIPRLVRYQYDPDKNVQDAMAHIWKSLVADPKRTIDEHLDLIFDDLLVQSGSRLWRTREASCLALADIIQGRKFDQVGKHLRQTWTVAFRAMDDIKETVRVAGDKLCRSITSLTIRLCDIKLTEVSDASQAMDIVLPFLLSEGILSKVDSICKASIGVVMKLVKGAGIAIRAHLSDLVCCMLESLSSLEDQGLNYVELHAANVGIQTEKLENLRVSIAKGSPMWDTLDLCINVVDTESLDLLVHRLARLVRSGVGLNTRVGVASFIGLLVQKVCMDIKPFTSMLLRLLFPVVNEEKSAVVKRAFASACASVLKYAAPSQAQKLIEETAALHTGDKNAQISCAILLKSYSSMASDVLSGYHAVIVPVIFISRFDDDKYVSGLFEELWEENTSGDRVTLQLYLGEIVSLIYESITSSSWSSKRRSAEAICKLAEVLGESLSSYHHVLLESIMKEVPGRLWEGKDALLYAVAAISTSCHKAITTKDPAAPLAILKMVSSACTKKIKKYREAALSCLKEVIKAFDDPEFFNVSFPLLLEMCNSAVPRRSGQGPLASDASKEESEDANSSIPLDKVLDCVTSCIHAAHVNDILEQEKNLMHIFSISLSAGFPWTVKMSAFSSIKELCPRLDNTLNETEGAPSHVGINSIVHELLHSLSPKVVECISTVKIAQVHITASECLLEIFKLYRQIPFVANTDFVFKSELLHQYEVEKNGEAKSLLKKCIDILENLGLEKVQPT</sequence>
<evidence type="ECO:0000259" key="6">
    <source>
        <dbReference type="Pfam" id="PF13001"/>
    </source>
</evidence>
<reference evidence="9" key="1">
    <citation type="journal article" date="2022" name="Plant J.">
        <title>Strategies of tolerance reflected in two North American maple genomes.</title>
        <authorList>
            <person name="McEvoy S.L."/>
            <person name="Sezen U.U."/>
            <person name="Trouern-Trend A."/>
            <person name="McMahon S.M."/>
            <person name="Schaberg P.G."/>
            <person name="Yang J."/>
            <person name="Wegrzyn J.L."/>
            <person name="Swenson N.G."/>
        </authorList>
    </citation>
    <scope>NUCLEOTIDE SEQUENCE</scope>
    <source>
        <strain evidence="9">NS2018</strain>
    </source>
</reference>
<evidence type="ECO:0000313" key="9">
    <source>
        <dbReference type="EMBL" id="KAK0605614.1"/>
    </source>
</evidence>
<comment type="caution">
    <text evidence="9">The sequence shown here is derived from an EMBL/GenBank/DDBJ whole genome shotgun (WGS) entry which is preliminary data.</text>
</comment>
<dbReference type="GO" id="GO:0000502">
    <property type="term" value="C:proteasome complex"/>
    <property type="evidence" value="ECO:0007669"/>
    <property type="project" value="UniProtKB-KW"/>
</dbReference>
<dbReference type="InterPro" id="IPR016024">
    <property type="entry name" value="ARM-type_fold"/>
</dbReference>
<dbReference type="Gene3D" id="1.25.10.10">
    <property type="entry name" value="Leucine-rich Repeat Variant"/>
    <property type="match status" value="3"/>
</dbReference>
<keyword evidence="2" id="KW-0963">Cytoplasm</keyword>
<feature type="region of interest" description="Disordered" evidence="5">
    <location>
        <begin position="1626"/>
        <end position="1645"/>
    </location>
</feature>
<keyword evidence="4" id="KW-0647">Proteasome</keyword>
<dbReference type="Pfam" id="PF23731">
    <property type="entry name" value="ARM_ECM29_C"/>
    <property type="match status" value="1"/>
</dbReference>
<dbReference type="GO" id="GO:0043248">
    <property type="term" value="P:proteasome assembly"/>
    <property type="evidence" value="ECO:0007669"/>
    <property type="project" value="InterPro"/>
</dbReference>
<dbReference type="GO" id="GO:0005737">
    <property type="term" value="C:cytoplasm"/>
    <property type="evidence" value="ECO:0007669"/>
    <property type="project" value="UniProtKB-SubCell"/>
</dbReference>
<dbReference type="Proteomes" id="UP001168877">
    <property type="component" value="Unassembled WGS sequence"/>
</dbReference>
<protein>
    <recommendedName>
        <fullName evidence="11">Proteasome-associated protein ECM29 homolog</fullName>
    </recommendedName>
</protein>
<evidence type="ECO:0000256" key="2">
    <source>
        <dbReference type="ARBA" id="ARBA00022490"/>
    </source>
</evidence>
<evidence type="ECO:0000256" key="5">
    <source>
        <dbReference type="SAM" id="MobiDB-lite"/>
    </source>
</evidence>
<comment type="subcellular location">
    <subcellularLocation>
        <location evidence="1">Cytoplasm</location>
    </subcellularLocation>
</comment>
<feature type="domain" description="Proteasome component Ecm29 N-terminal" evidence="6">
    <location>
        <begin position="17"/>
        <end position="498"/>
    </location>
</feature>
<proteinExistence type="predicted"/>
<organism evidence="9 10">
    <name type="scientific">Acer saccharum</name>
    <name type="common">Sugar maple</name>
    <dbReference type="NCBI Taxonomy" id="4024"/>
    <lineage>
        <taxon>Eukaryota</taxon>
        <taxon>Viridiplantae</taxon>
        <taxon>Streptophyta</taxon>
        <taxon>Embryophyta</taxon>
        <taxon>Tracheophyta</taxon>
        <taxon>Spermatophyta</taxon>
        <taxon>Magnoliopsida</taxon>
        <taxon>eudicotyledons</taxon>
        <taxon>Gunneridae</taxon>
        <taxon>Pentapetalae</taxon>
        <taxon>rosids</taxon>
        <taxon>malvids</taxon>
        <taxon>Sapindales</taxon>
        <taxon>Sapindaceae</taxon>
        <taxon>Hippocastanoideae</taxon>
        <taxon>Acereae</taxon>
        <taxon>Acer</taxon>
    </lineage>
</organism>
<evidence type="ECO:0008006" key="11">
    <source>
        <dbReference type="Google" id="ProtNLM"/>
    </source>
</evidence>
<gene>
    <name evidence="9" type="ORF">LWI29_028855</name>
</gene>
<accession>A0AA39T9X2</accession>
<keyword evidence="3" id="KW-0677">Repeat</keyword>
<evidence type="ECO:0000259" key="7">
    <source>
        <dbReference type="Pfam" id="PF23702"/>
    </source>
</evidence>